<protein>
    <submittedName>
        <fullName evidence="1">Uncharacterized protein</fullName>
    </submittedName>
</protein>
<keyword evidence="2" id="KW-1185">Reference proteome</keyword>
<dbReference type="Proteomes" id="UP000321915">
    <property type="component" value="Segment"/>
</dbReference>
<evidence type="ECO:0000313" key="2">
    <source>
        <dbReference type="Proteomes" id="UP000321915"/>
    </source>
</evidence>
<accession>A0A5B8WIF8</accession>
<dbReference type="RefSeq" id="YP_010660433.1">
    <property type="nucleotide sequence ID" value="NC_070877.1"/>
</dbReference>
<evidence type="ECO:0000313" key="1">
    <source>
        <dbReference type="EMBL" id="QED11557.1"/>
    </source>
</evidence>
<name>A0A5B8WIF8_9CAUD</name>
<reference evidence="1 2" key="1">
    <citation type="submission" date="2019-07" db="EMBL/GenBank/DDBJ databases">
        <authorList>
            <person name="Abdullah A."/>
            <person name="Lima G.C."/>
            <person name="Cuneo C.K."/>
            <person name="Ennest D.C."/>
            <person name="Fritz K.J."/>
            <person name="Johnson B.T."/>
            <person name="Larson S.M."/>
            <person name="Lemunyete M.N."/>
            <person name="Murray M.B."/>
            <person name="Osmond D.E."/>
            <person name="Patras K.A."/>
            <person name="Ransibrahmanakul S."/>
            <person name="Simpson K.A."/>
            <person name="Thull B.S."/>
            <person name="Wetzel S."/>
            <person name="Bonilla J.A."/>
            <person name="Klyczek K."/>
            <person name="Garlena R.A."/>
            <person name="Russell D.A."/>
            <person name="Pope W.H."/>
            <person name="Jacobs-Sera D."/>
            <person name="Hatfull G.F."/>
        </authorList>
    </citation>
    <scope>NUCLEOTIDE SEQUENCE [LARGE SCALE GENOMIC DNA]</scope>
</reference>
<gene>
    <name evidence="1" type="primary">67</name>
    <name evidence="1" type="ORF">SEA_QUI_67</name>
</gene>
<dbReference type="EMBL" id="MN183282">
    <property type="protein sequence ID" value="QED11557.1"/>
    <property type="molecule type" value="Genomic_DNA"/>
</dbReference>
<proteinExistence type="predicted"/>
<dbReference type="KEGG" id="vg:77936429"/>
<sequence>MPTETSTNMTRKLVELGEYKLATRVLLCDAKTEYLALKSKHMARKIARHNRKVTKQENAVERLAEDIPRIVMEHQNRKK</sequence>
<organism evidence="1 2">
    <name type="scientific">Arthrobacter phage Qui</name>
    <dbReference type="NCBI Taxonomy" id="2603260"/>
    <lineage>
        <taxon>Viruses</taxon>
        <taxon>Duplodnaviria</taxon>
        <taxon>Heunggongvirae</taxon>
        <taxon>Uroviricota</taxon>
        <taxon>Caudoviricetes</taxon>
        <taxon>Quivirus</taxon>
        <taxon>Quivirus qui</taxon>
    </lineage>
</organism>
<dbReference type="GeneID" id="77936429"/>